<gene>
    <name evidence="1" type="ORF">Hypma_004099</name>
</gene>
<protein>
    <submittedName>
        <fullName evidence="1">Uncharacterized protein</fullName>
    </submittedName>
</protein>
<accession>A0A369K6P2</accession>
<dbReference type="InParanoid" id="A0A369K6P2"/>
<comment type="caution">
    <text evidence="1">The sequence shown here is derived from an EMBL/GenBank/DDBJ whole genome shotgun (WGS) entry which is preliminary data.</text>
</comment>
<evidence type="ECO:0000313" key="1">
    <source>
        <dbReference type="EMBL" id="RDB27474.1"/>
    </source>
</evidence>
<dbReference type="Proteomes" id="UP000076154">
    <property type="component" value="Unassembled WGS sequence"/>
</dbReference>
<organism evidence="1 2">
    <name type="scientific">Hypsizygus marmoreus</name>
    <name type="common">White beech mushroom</name>
    <name type="synonym">Agaricus marmoreus</name>
    <dbReference type="NCBI Taxonomy" id="39966"/>
    <lineage>
        <taxon>Eukaryota</taxon>
        <taxon>Fungi</taxon>
        <taxon>Dikarya</taxon>
        <taxon>Basidiomycota</taxon>
        <taxon>Agaricomycotina</taxon>
        <taxon>Agaricomycetes</taxon>
        <taxon>Agaricomycetidae</taxon>
        <taxon>Agaricales</taxon>
        <taxon>Tricholomatineae</taxon>
        <taxon>Lyophyllaceae</taxon>
        <taxon>Hypsizygus</taxon>
    </lineage>
</organism>
<name>A0A369K6P2_HYPMA</name>
<evidence type="ECO:0000313" key="2">
    <source>
        <dbReference type="Proteomes" id="UP000076154"/>
    </source>
</evidence>
<dbReference type="AlphaFoldDB" id="A0A369K6P2"/>
<dbReference type="EMBL" id="LUEZ02000016">
    <property type="protein sequence ID" value="RDB27474.1"/>
    <property type="molecule type" value="Genomic_DNA"/>
</dbReference>
<proteinExistence type="predicted"/>
<sequence>MTTWGGRRIALNHLRDIGRRYMPGSRRIFSQLQRVTVQKSTAMSISAGDTTVTTCTTSYPTLGLQRERCEDEV</sequence>
<keyword evidence="2" id="KW-1185">Reference proteome</keyword>
<reference evidence="1" key="1">
    <citation type="submission" date="2018-04" db="EMBL/GenBank/DDBJ databases">
        <title>Whole genome sequencing of Hypsizygus marmoreus.</title>
        <authorList>
            <person name="Choi I.-G."/>
            <person name="Min B."/>
            <person name="Kim J.-G."/>
            <person name="Kim S."/>
            <person name="Oh Y.-L."/>
            <person name="Kong W.-S."/>
            <person name="Park H."/>
            <person name="Jeong J."/>
            <person name="Song E.-S."/>
        </authorList>
    </citation>
    <scope>NUCLEOTIDE SEQUENCE [LARGE SCALE GENOMIC DNA]</scope>
    <source>
        <strain evidence="1">51987-8</strain>
    </source>
</reference>